<evidence type="ECO:0000313" key="4">
    <source>
        <dbReference type="Proteomes" id="UP001164305"/>
    </source>
</evidence>
<accession>A0ABY6FYC9</accession>
<dbReference type="SUPFAM" id="SSF53271">
    <property type="entry name" value="PRTase-like"/>
    <property type="match status" value="1"/>
</dbReference>
<proteinExistence type="inferred from homology"/>
<dbReference type="PANTHER" id="PTHR47505">
    <property type="entry name" value="DNA UTILIZATION PROTEIN YHGH"/>
    <property type="match status" value="1"/>
</dbReference>
<sequence>MTDGAEEQGTARGICATLRTALIRAARDTAGLVVPIVCPCGVEGTIPCARCAASLAVAPRRVEAVCSALQVLTAADARGGTADFSPLLPVLALGEHTGDLRRLVLAWKNGGQLCLARPFGRALAPALGRLAAGAGTAVGTGTAAVAGTGGEGGVAGLALVPVPSSLAHRLRRGEDHTAMLAAEIAREAGGEVVRALALGGGTQAGKGARERRAGRRDRMRVRRAGREPRQAVLVDDVVTTGATLRGARDALLAHGWSVHGALVLAAARVPGGAVEVPGTGAADEGVRNLGRR</sequence>
<dbReference type="InterPro" id="IPR051910">
    <property type="entry name" value="ComF/GntX_DNA_util-trans"/>
</dbReference>
<protein>
    <submittedName>
        <fullName evidence="3">ComF family protein</fullName>
    </submittedName>
</protein>
<comment type="similarity">
    <text evidence="1">Belongs to the ComF/GntX family.</text>
</comment>
<evidence type="ECO:0000313" key="3">
    <source>
        <dbReference type="EMBL" id="UYG15714.1"/>
    </source>
</evidence>
<dbReference type="RefSeq" id="WP_263592928.1">
    <property type="nucleotide sequence ID" value="NZ_CP107020.1"/>
</dbReference>
<organism evidence="3 4">
    <name type="scientific">Brachybacterium huguangmaarense</name>
    <dbReference type="NCBI Taxonomy" id="1652028"/>
    <lineage>
        <taxon>Bacteria</taxon>
        <taxon>Bacillati</taxon>
        <taxon>Actinomycetota</taxon>
        <taxon>Actinomycetes</taxon>
        <taxon>Micrococcales</taxon>
        <taxon>Dermabacteraceae</taxon>
        <taxon>Brachybacterium</taxon>
    </lineage>
</organism>
<dbReference type="EMBL" id="CP107020">
    <property type="protein sequence ID" value="UYG15714.1"/>
    <property type="molecule type" value="Genomic_DNA"/>
</dbReference>
<name>A0ABY6FYC9_9MICO</name>
<reference evidence="3" key="1">
    <citation type="submission" date="2022-10" db="EMBL/GenBank/DDBJ databases">
        <title>Whole-Genome Sequencing of Brachybacterium huguangmaarense BRM-3, Isolated from Betula schmidtii.</title>
        <authorList>
            <person name="Haam D."/>
        </authorList>
    </citation>
    <scope>NUCLEOTIDE SEQUENCE</scope>
    <source>
        <strain evidence="3">BRM-3</strain>
    </source>
</reference>
<dbReference type="InterPro" id="IPR029057">
    <property type="entry name" value="PRTase-like"/>
</dbReference>
<dbReference type="Gene3D" id="3.40.50.2020">
    <property type="match status" value="1"/>
</dbReference>
<keyword evidence="4" id="KW-1185">Reference proteome</keyword>
<dbReference type="CDD" id="cd06223">
    <property type="entry name" value="PRTases_typeI"/>
    <property type="match status" value="1"/>
</dbReference>
<feature type="region of interest" description="Disordered" evidence="2">
    <location>
        <begin position="203"/>
        <end position="225"/>
    </location>
</feature>
<dbReference type="InterPro" id="IPR000836">
    <property type="entry name" value="PRTase_dom"/>
</dbReference>
<evidence type="ECO:0000256" key="2">
    <source>
        <dbReference type="SAM" id="MobiDB-lite"/>
    </source>
</evidence>
<dbReference type="PANTHER" id="PTHR47505:SF1">
    <property type="entry name" value="DNA UTILIZATION PROTEIN YHGH"/>
    <property type="match status" value="1"/>
</dbReference>
<gene>
    <name evidence="3" type="ORF">BRM3_08660</name>
</gene>
<dbReference type="Proteomes" id="UP001164305">
    <property type="component" value="Chromosome"/>
</dbReference>
<evidence type="ECO:0000256" key="1">
    <source>
        <dbReference type="ARBA" id="ARBA00008007"/>
    </source>
</evidence>
<feature type="compositionally biased region" description="Basic residues" evidence="2">
    <location>
        <begin position="212"/>
        <end position="223"/>
    </location>
</feature>